<dbReference type="Proteomes" id="UP000032233">
    <property type="component" value="Unassembled WGS sequence"/>
</dbReference>
<dbReference type="GO" id="GO:0005886">
    <property type="term" value="C:plasma membrane"/>
    <property type="evidence" value="ECO:0007669"/>
    <property type="project" value="TreeGrafter"/>
</dbReference>
<accession>A0A0D2J7D4</accession>
<evidence type="ECO:0000313" key="3">
    <source>
        <dbReference type="Proteomes" id="UP000032233"/>
    </source>
</evidence>
<dbReference type="PATRIC" id="fig|1429043.3.peg.1831"/>
<feature type="transmembrane region" description="Helical" evidence="1">
    <location>
        <begin position="994"/>
        <end position="1020"/>
    </location>
</feature>
<feature type="transmembrane region" description="Helical" evidence="1">
    <location>
        <begin position="534"/>
        <end position="554"/>
    </location>
</feature>
<keyword evidence="1" id="KW-1133">Transmembrane helix</keyword>
<protein>
    <submittedName>
        <fullName evidence="2">Cobalt-zinc-cadmium resistance protein</fullName>
    </submittedName>
</protein>
<evidence type="ECO:0000313" key="2">
    <source>
        <dbReference type="EMBL" id="KIX14119.1"/>
    </source>
</evidence>
<dbReference type="SUPFAM" id="SSF82693">
    <property type="entry name" value="Multidrug efflux transporter AcrB pore domain, PN1, PN2, PC1 and PC2 subdomains"/>
    <property type="match status" value="2"/>
</dbReference>
<dbReference type="GO" id="GO:0042910">
    <property type="term" value="F:xenobiotic transmembrane transporter activity"/>
    <property type="evidence" value="ECO:0007669"/>
    <property type="project" value="TreeGrafter"/>
</dbReference>
<reference evidence="2 3" key="1">
    <citation type="submission" date="2013-11" db="EMBL/GenBank/DDBJ databases">
        <title>Metagenomic analysis of a methanogenic consortium involved in long chain n-alkane degradation.</title>
        <authorList>
            <person name="Davidova I.A."/>
            <person name="Callaghan A.V."/>
            <person name="Wawrik B."/>
            <person name="Pruitt S."/>
            <person name="Marks C."/>
            <person name="Duncan K.E."/>
            <person name="Suflita J.M."/>
        </authorList>
    </citation>
    <scope>NUCLEOTIDE SEQUENCE [LARGE SCALE GENOMIC DNA]</scope>
    <source>
        <strain evidence="2 3">SPR</strain>
    </source>
</reference>
<dbReference type="SUPFAM" id="SSF82866">
    <property type="entry name" value="Multidrug efflux transporter AcrB transmembrane domain"/>
    <property type="match status" value="2"/>
</dbReference>
<dbReference type="InterPro" id="IPR027463">
    <property type="entry name" value="AcrB_DN_DC_subdom"/>
</dbReference>
<feature type="transmembrane region" description="Helical" evidence="1">
    <location>
        <begin position="891"/>
        <end position="911"/>
    </location>
</feature>
<dbReference type="RefSeq" id="WP_044347966.1">
    <property type="nucleotide sequence ID" value="NZ_AZAC01000011.1"/>
</dbReference>
<dbReference type="Gene3D" id="3.30.70.1320">
    <property type="entry name" value="Multidrug efflux transporter AcrB pore domain like"/>
    <property type="match status" value="1"/>
</dbReference>
<evidence type="ECO:0000256" key="1">
    <source>
        <dbReference type="SAM" id="Phobius"/>
    </source>
</evidence>
<feature type="transmembrane region" description="Helical" evidence="1">
    <location>
        <begin position="338"/>
        <end position="357"/>
    </location>
</feature>
<dbReference type="Gene3D" id="3.30.70.1430">
    <property type="entry name" value="Multidrug efflux transporter AcrB pore domain"/>
    <property type="match status" value="2"/>
</dbReference>
<sequence>MKTKRLAEMKGPISWMAKNRVAPNLMMVFLLLGGLIMSMNIKQEVFPEFDLDVATISVDYSGASPEEVEQGIVLAVEEAIRGIEGVKELTATVGEGNGTINAELEEGSDQQKIYQEIKQEIDRITTFPEDAELPQVSLVTHMREVLSLDIFGDVSEMVLRQAVENVRERLLQSPDITQVELLGARDYEISVEVPQENLRAYGLTLAGVAEAIDNASTELPGGAIDTSGGDILLRVKDRRDWASEFARIPIVTTSDGSVVYLEDIATVREAFRDSDHYGFYDGSRSISVGVYRVGKQTPMGVSIATREAMKEIERDLPAGIEWRISRDMSEVYQERLDLLLKNAFFGLMLVLVVLGLFLEFRVAFWVTMGIPTAFLGSLLFLPGMGVSINMISMFAYIIALGIVVDDAIVAGENIYEYQQKGMSFIKASILGAKDVAVPITYSILTNVVAFLPLCLIPGVMGKIWKVIPLVVVTVFLLSWVESLLILPSHLAKEHKASDGRLRRLIKRRQDAFTRLVERFNKRVYGGFLELCLRFRGLTVAIGLACLFVVFSYVMSGRIGLILMPRVESDTAEVSAVLPVGSPLDRMKSVQNKLTVAMDKVARENGGDRLLKGVFVRINENEVEVRAYLTSPELRDLSTAQVNRLWREKVGTIAGLESLRFTSDGRGPGSGAALTVELSHTDINVLEKASHDLARQLEGFPNVKDIDDGYTPGKQQIDFSIKPEGQSLGLTSREVARQVRSAFNGAEALRQQRGRNEVTVRVRLPEKERKNEYYLENLMIRIPSGGFVPLMEIADLKRGRAYTTISRRDARRTVSVSANVEPLGETSRIKAAVSDSILPDLARKYPGLTSGYQGRQADMSESLMSLITGFTLSMLTIYFLLAIPFGSYTQPLIVMTAIPFGILGSTLGHLLMGYNISLMSMMGVVALAGVVVNDSLVLIDFANKKRQEGLTPGHAIRLAGLRRFRPIVLTTLTTFGGLAPMIFETSRQARFMIPMAISLGFGILFATVITLVLVPCLYLLLEDFHGLREGKSKKAAALADLHVSQKMP</sequence>
<feature type="transmembrane region" description="Helical" evidence="1">
    <location>
        <begin position="862"/>
        <end position="884"/>
    </location>
</feature>
<feature type="transmembrane region" description="Helical" evidence="1">
    <location>
        <begin position="21"/>
        <end position="41"/>
    </location>
</feature>
<feature type="transmembrane region" description="Helical" evidence="1">
    <location>
        <begin position="963"/>
        <end position="982"/>
    </location>
</feature>
<comment type="caution">
    <text evidence="2">The sequence shown here is derived from an EMBL/GenBank/DDBJ whole genome shotgun (WGS) entry which is preliminary data.</text>
</comment>
<keyword evidence="1" id="KW-0812">Transmembrane</keyword>
<dbReference type="InParanoid" id="A0A0D2J7D4"/>
<dbReference type="Gene3D" id="1.20.1640.10">
    <property type="entry name" value="Multidrug efflux transporter AcrB transmembrane domain"/>
    <property type="match status" value="2"/>
</dbReference>
<dbReference type="AlphaFoldDB" id="A0A0D2J7D4"/>
<gene>
    <name evidence="2" type="ORF">X474_08655</name>
</gene>
<dbReference type="InterPro" id="IPR001036">
    <property type="entry name" value="Acrflvin-R"/>
</dbReference>
<keyword evidence="1" id="KW-0472">Membrane</keyword>
<dbReference type="OrthoDB" id="9806532at2"/>
<proteinExistence type="predicted"/>
<dbReference type="PANTHER" id="PTHR32063">
    <property type="match status" value="1"/>
</dbReference>
<keyword evidence="3" id="KW-1185">Reference proteome</keyword>
<feature type="transmembrane region" description="Helical" evidence="1">
    <location>
        <begin position="466"/>
        <end position="486"/>
    </location>
</feature>
<dbReference type="PRINTS" id="PR00702">
    <property type="entry name" value="ACRIFLAVINRP"/>
</dbReference>
<dbReference type="EMBL" id="AZAC01000011">
    <property type="protein sequence ID" value="KIX14119.1"/>
    <property type="molecule type" value="Genomic_DNA"/>
</dbReference>
<name>A0A0D2J7D4_9BACT</name>
<dbReference type="PANTHER" id="PTHR32063:SF33">
    <property type="entry name" value="RND SUPERFAMILY EFFLUX PUMP PERMEASE COMPONENT"/>
    <property type="match status" value="1"/>
</dbReference>
<feature type="transmembrane region" description="Helical" evidence="1">
    <location>
        <begin position="917"/>
        <end position="942"/>
    </location>
</feature>
<dbReference type="Pfam" id="PF00873">
    <property type="entry name" value="ACR_tran"/>
    <property type="match status" value="1"/>
</dbReference>
<dbReference type="SUPFAM" id="SSF82714">
    <property type="entry name" value="Multidrug efflux transporter AcrB TolC docking domain, DN and DC subdomains"/>
    <property type="match status" value="2"/>
</dbReference>
<feature type="transmembrane region" description="Helical" evidence="1">
    <location>
        <begin position="435"/>
        <end position="460"/>
    </location>
</feature>
<organism evidence="2 3">
    <name type="scientific">Dethiosulfatarculus sandiegensis</name>
    <dbReference type="NCBI Taxonomy" id="1429043"/>
    <lineage>
        <taxon>Bacteria</taxon>
        <taxon>Pseudomonadati</taxon>
        <taxon>Thermodesulfobacteriota</taxon>
        <taxon>Desulfarculia</taxon>
        <taxon>Desulfarculales</taxon>
        <taxon>Desulfarculaceae</taxon>
        <taxon>Dethiosulfatarculus</taxon>
    </lineage>
</organism>
<dbReference type="Gene3D" id="3.30.70.1440">
    <property type="entry name" value="Multidrug efflux transporter AcrB pore domain"/>
    <property type="match status" value="1"/>
</dbReference>
<dbReference type="Gene3D" id="3.30.2090.10">
    <property type="entry name" value="Multidrug efflux transporter AcrB TolC docking domain, DN and DC subdomains"/>
    <property type="match status" value="2"/>
</dbReference>
<dbReference type="STRING" id="1429043.X474_08655"/>